<gene>
    <name evidence="3" type="ORF">NJ959_27255</name>
</gene>
<accession>A0AAE3GXY3</accession>
<protein>
    <submittedName>
        <fullName evidence="3">Uncharacterized protein</fullName>
    </submittedName>
</protein>
<dbReference type="RefSeq" id="WP_254014859.1">
    <property type="nucleotide sequence ID" value="NZ_JAMZMM010000487.1"/>
</dbReference>
<dbReference type="Pfam" id="PF24730">
    <property type="entry name" value="DUF7682"/>
    <property type="match status" value="1"/>
</dbReference>
<feature type="domain" description="ParE-like toxin" evidence="2">
    <location>
        <begin position="56"/>
        <end position="121"/>
    </location>
</feature>
<evidence type="ECO:0000313" key="4">
    <source>
        <dbReference type="Proteomes" id="UP001204953"/>
    </source>
</evidence>
<evidence type="ECO:0000259" key="2">
    <source>
        <dbReference type="Pfam" id="PF24732"/>
    </source>
</evidence>
<dbReference type="Pfam" id="PF24732">
    <property type="entry name" value="ParE_like"/>
    <property type="match status" value="1"/>
</dbReference>
<feature type="domain" description="DUF7682" evidence="1">
    <location>
        <begin position="4"/>
        <end position="25"/>
    </location>
</feature>
<dbReference type="InterPro" id="IPR056925">
    <property type="entry name" value="ParE-like"/>
</dbReference>
<dbReference type="InterPro" id="IPR056099">
    <property type="entry name" value="DUF7682"/>
</dbReference>
<reference evidence="3" key="1">
    <citation type="submission" date="2022-06" db="EMBL/GenBank/DDBJ databases">
        <title>New cyanobacteria of genus Symplocastrum in benthos of Lake Baikal.</title>
        <authorList>
            <person name="Sorokovikova E."/>
            <person name="Tikhonova I."/>
            <person name="Krasnopeev A."/>
            <person name="Evseev P."/>
            <person name="Gladkikh A."/>
            <person name="Belykh O."/>
        </authorList>
    </citation>
    <scope>NUCLEOTIDE SEQUENCE</scope>
    <source>
        <strain evidence="3">BBK-W-15</strain>
    </source>
</reference>
<dbReference type="AlphaFoldDB" id="A0AAE3GXY3"/>
<evidence type="ECO:0000313" key="3">
    <source>
        <dbReference type="EMBL" id="MCP2732132.1"/>
    </source>
</evidence>
<name>A0AAE3GXY3_9CYAN</name>
<dbReference type="Proteomes" id="UP001204953">
    <property type="component" value="Unassembled WGS sequence"/>
</dbReference>
<proteinExistence type="predicted"/>
<sequence>MSRRKKTFPCGHKGYGQACHRCEQEHKARDAKKQQKQEWESTFAEDPIDLKELPAHVVVKARIIIAGLESHKNYREFGGKRLRHNRFIISIPVTRHYRMLCYDKGSFVIPHAVLSHEDYNVDKPGG</sequence>
<evidence type="ECO:0000259" key="1">
    <source>
        <dbReference type="Pfam" id="PF24730"/>
    </source>
</evidence>
<keyword evidence="4" id="KW-1185">Reference proteome</keyword>
<organism evidence="3 4">
    <name type="scientific">Limnofasciculus baicalensis BBK-W-15</name>
    <dbReference type="NCBI Taxonomy" id="2699891"/>
    <lineage>
        <taxon>Bacteria</taxon>
        <taxon>Bacillati</taxon>
        <taxon>Cyanobacteriota</taxon>
        <taxon>Cyanophyceae</taxon>
        <taxon>Coleofasciculales</taxon>
        <taxon>Coleofasciculaceae</taxon>
        <taxon>Limnofasciculus</taxon>
        <taxon>Limnofasciculus baicalensis</taxon>
    </lineage>
</organism>
<dbReference type="EMBL" id="JAMZMM010000487">
    <property type="protein sequence ID" value="MCP2732132.1"/>
    <property type="molecule type" value="Genomic_DNA"/>
</dbReference>
<comment type="caution">
    <text evidence="3">The sequence shown here is derived from an EMBL/GenBank/DDBJ whole genome shotgun (WGS) entry which is preliminary data.</text>
</comment>